<evidence type="ECO:0000313" key="2">
    <source>
        <dbReference type="EMBL" id="DAD95588.1"/>
    </source>
</evidence>
<proteinExistence type="predicted"/>
<dbReference type="InterPro" id="IPR008727">
    <property type="entry name" value="PAAR_motif"/>
</dbReference>
<dbReference type="CDD" id="cd14740">
    <property type="entry name" value="PAAR_4"/>
    <property type="match status" value="1"/>
</dbReference>
<evidence type="ECO:0000256" key="1">
    <source>
        <dbReference type="SAM" id="MobiDB-lite"/>
    </source>
</evidence>
<name>A0A8S5NMJ2_9CAUD</name>
<reference evidence="2" key="1">
    <citation type="journal article" date="2021" name="Proc. Natl. Acad. Sci. U.S.A.">
        <title>A Catalog of Tens of Thousands of Viruses from Human Metagenomes Reveals Hidden Associations with Chronic Diseases.</title>
        <authorList>
            <person name="Tisza M.J."/>
            <person name="Buck C.B."/>
        </authorList>
    </citation>
    <scope>NUCLEOTIDE SEQUENCE</scope>
    <source>
        <strain evidence="2">Ctg8M33</strain>
    </source>
</reference>
<feature type="region of interest" description="Disordered" evidence="1">
    <location>
        <begin position="85"/>
        <end position="112"/>
    </location>
</feature>
<dbReference type="Gene3D" id="2.60.200.60">
    <property type="match status" value="1"/>
</dbReference>
<sequence length="112" mass="10915">MAQAARLGDAVTGTTAGEHSGHVPPHSPEQFSGEISGGCSSDVFINGTPAAVAGSTTTERDSCCGSSQGSVAVGSSSVFINGKPAARRDDTLAPHSGSGRISAGSKDVNIGG</sequence>
<protein>
    <submittedName>
        <fullName evidence="2">Baseplate wedge protein</fullName>
    </submittedName>
</protein>
<dbReference type="Pfam" id="PF05488">
    <property type="entry name" value="PAAR_motif"/>
    <property type="match status" value="1"/>
</dbReference>
<accession>A0A8S5NMJ2</accession>
<dbReference type="EMBL" id="BK015197">
    <property type="protein sequence ID" value="DAD95588.1"/>
    <property type="molecule type" value="Genomic_DNA"/>
</dbReference>
<organism evidence="2">
    <name type="scientific">Myoviridae sp. ctg8M33</name>
    <dbReference type="NCBI Taxonomy" id="2826680"/>
    <lineage>
        <taxon>Viruses</taxon>
        <taxon>Duplodnaviria</taxon>
        <taxon>Heunggongvirae</taxon>
        <taxon>Uroviricota</taxon>
        <taxon>Caudoviricetes</taxon>
    </lineage>
</organism>
<feature type="region of interest" description="Disordered" evidence="1">
    <location>
        <begin position="1"/>
        <end position="38"/>
    </location>
</feature>